<keyword evidence="3 7" id="KW-0812">Transmembrane</keyword>
<dbReference type="SMART" id="SM00665">
    <property type="entry name" value="B561"/>
    <property type="match status" value="1"/>
</dbReference>
<evidence type="ECO:0000259" key="8">
    <source>
        <dbReference type="PROSITE" id="PS50939"/>
    </source>
</evidence>
<dbReference type="OrthoDB" id="9909192at2"/>
<keyword evidence="4" id="KW-0249">Electron transport</keyword>
<reference evidence="9 10" key="1">
    <citation type="journal article" date="2007" name="Proc. Natl. Acad. Sci. U.S.A.">
        <title>The genome of Syntrophus aciditrophicus: life at the thermodynamic limit of microbial growth.</title>
        <authorList>
            <person name="McInerney M.J."/>
            <person name="Rohlin L."/>
            <person name="Mouttaki H."/>
            <person name="Kim U."/>
            <person name="Krupp R.S."/>
            <person name="Rios-Hernandez L."/>
            <person name="Sieber J."/>
            <person name="Struchtemeyer C.G."/>
            <person name="Bhattacharyya A."/>
            <person name="Campbell J.W."/>
            <person name="Gunsalus R.P."/>
        </authorList>
    </citation>
    <scope>NUCLEOTIDE SEQUENCE [LARGE SCALE GENOMIC DNA]</scope>
    <source>
        <strain evidence="9 10">SB</strain>
    </source>
</reference>
<dbReference type="Pfam" id="PF03188">
    <property type="entry name" value="Cytochrom_B561"/>
    <property type="match status" value="1"/>
</dbReference>
<keyword evidence="6 7" id="KW-0472">Membrane</keyword>
<keyword evidence="2" id="KW-0813">Transport</keyword>
<dbReference type="Proteomes" id="UP000001933">
    <property type="component" value="Chromosome"/>
</dbReference>
<feature type="domain" description="Cytochrome b561" evidence="8">
    <location>
        <begin position="1"/>
        <end position="132"/>
    </location>
</feature>
<dbReference type="STRING" id="56780.SYN_00513"/>
<evidence type="ECO:0000256" key="6">
    <source>
        <dbReference type="ARBA" id="ARBA00023136"/>
    </source>
</evidence>
<evidence type="ECO:0000256" key="3">
    <source>
        <dbReference type="ARBA" id="ARBA00022692"/>
    </source>
</evidence>
<dbReference type="EMBL" id="CP000252">
    <property type="protein sequence ID" value="ABC76230.1"/>
    <property type="molecule type" value="Genomic_DNA"/>
</dbReference>
<evidence type="ECO:0000256" key="2">
    <source>
        <dbReference type="ARBA" id="ARBA00022448"/>
    </source>
</evidence>
<accession>Q2LPM8</accession>
<feature type="transmembrane region" description="Helical" evidence="7">
    <location>
        <begin position="40"/>
        <end position="62"/>
    </location>
</feature>
<organism evidence="9 10">
    <name type="scientific">Syntrophus aciditrophicus (strain SB)</name>
    <dbReference type="NCBI Taxonomy" id="56780"/>
    <lineage>
        <taxon>Bacteria</taxon>
        <taxon>Pseudomonadati</taxon>
        <taxon>Thermodesulfobacteriota</taxon>
        <taxon>Syntrophia</taxon>
        <taxon>Syntrophales</taxon>
        <taxon>Syntrophaceae</taxon>
        <taxon>Syntrophus</taxon>
    </lineage>
</organism>
<feature type="transmembrane region" description="Helical" evidence="7">
    <location>
        <begin position="6"/>
        <end position="28"/>
    </location>
</feature>
<dbReference type="RefSeq" id="WP_011416264.1">
    <property type="nucleotide sequence ID" value="NC_007759.1"/>
</dbReference>
<dbReference type="AlphaFoldDB" id="Q2LPM8"/>
<evidence type="ECO:0000313" key="10">
    <source>
        <dbReference type="Proteomes" id="UP000001933"/>
    </source>
</evidence>
<gene>
    <name evidence="9" type="ORF">SYN_00513</name>
</gene>
<evidence type="ECO:0000256" key="7">
    <source>
        <dbReference type="SAM" id="Phobius"/>
    </source>
</evidence>
<keyword evidence="5 7" id="KW-1133">Transmembrane helix</keyword>
<proteinExistence type="predicted"/>
<keyword evidence="10" id="KW-1185">Reference proteome</keyword>
<name>Q2LPM8_SYNAS</name>
<feature type="transmembrane region" description="Helical" evidence="7">
    <location>
        <begin position="74"/>
        <end position="92"/>
    </location>
</feature>
<dbReference type="KEGG" id="sat:SYN_00513"/>
<dbReference type="PROSITE" id="PS50939">
    <property type="entry name" value="CYTOCHROME_B561"/>
    <property type="match status" value="1"/>
</dbReference>
<dbReference type="Gene3D" id="1.20.120.1770">
    <property type="match status" value="1"/>
</dbReference>
<sequence>MNWFFLHVGFMLTAAGFLMIGVTVAMTLRRNRWWLKIHRRAGIGGAGLMASGFLAAVLMISLSGRPHFGNPHTWLGGLTLAAAFSTLTLGFLQFRLPAYGGTIRWIHRMSGRLTVILAIVTISFGLILVGFL</sequence>
<dbReference type="InterPro" id="IPR006593">
    <property type="entry name" value="Cyt_b561/ferric_Rdtase_TM"/>
</dbReference>
<evidence type="ECO:0000256" key="1">
    <source>
        <dbReference type="ARBA" id="ARBA00004370"/>
    </source>
</evidence>
<dbReference type="InParanoid" id="Q2LPM8"/>
<evidence type="ECO:0000256" key="4">
    <source>
        <dbReference type="ARBA" id="ARBA00022982"/>
    </source>
</evidence>
<evidence type="ECO:0000256" key="5">
    <source>
        <dbReference type="ARBA" id="ARBA00022989"/>
    </source>
</evidence>
<comment type="subcellular location">
    <subcellularLocation>
        <location evidence="1">Membrane</location>
    </subcellularLocation>
</comment>
<protein>
    <submittedName>
        <fullName evidence="9">Hypothetical membrane protein</fullName>
    </submittedName>
</protein>
<dbReference type="GO" id="GO:0016020">
    <property type="term" value="C:membrane"/>
    <property type="evidence" value="ECO:0007669"/>
    <property type="project" value="UniProtKB-SubCell"/>
</dbReference>
<evidence type="ECO:0000313" key="9">
    <source>
        <dbReference type="EMBL" id="ABC76230.1"/>
    </source>
</evidence>
<dbReference type="HOGENOM" id="CLU_1916023_0_0_7"/>
<feature type="transmembrane region" description="Helical" evidence="7">
    <location>
        <begin position="113"/>
        <end position="131"/>
    </location>
</feature>